<keyword evidence="1" id="KW-0472">Membrane</keyword>
<feature type="transmembrane region" description="Helical" evidence="1">
    <location>
        <begin position="41"/>
        <end position="63"/>
    </location>
</feature>
<keyword evidence="1" id="KW-0812">Transmembrane</keyword>
<evidence type="ECO:0000259" key="2">
    <source>
        <dbReference type="Pfam" id="PF16747"/>
    </source>
</evidence>
<evidence type="ECO:0000313" key="4">
    <source>
        <dbReference type="Proteomes" id="UP000199345"/>
    </source>
</evidence>
<evidence type="ECO:0000256" key="1">
    <source>
        <dbReference type="SAM" id="Phobius"/>
    </source>
</evidence>
<evidence type="ECO:0000313" key="3">
    <source>
        <dbReference type="EMBL" id="SET35731.1"/>
    </source>
</evidence>
<name>A0A1I0DTF9_9PROT</name>
<dbReference type="Proteomes" id="UP000199345">
    <property type="component" value="Unassembled WGS sequence"/>
</dbReference>
<feature type="domain" description="Surface-adhesin protein E-like" evidence="2">
    <location>
        <begin position="61"/>
        <end position="167"/>
    </location>
</feature>
<keyword evidence="4" id="KW-1185">Reference proteome</keyword>
<gene>
    <name evidence="3" type="ORF">SAMN05216326_12248</name>
</gene>
<keyword evidence="1" id="KW-1133">Transmembrane helix</keyword>
<sequence>MNCRSVDRNLPVSMFTDTAFYPRIGSLAFKYKNTNAIMRKIFFTALLVGLLIFCAPVFAKWVLVHKDPDRQARHFFDPTTVRQSGDHYKKVWILSSYDEKQKGGYQSLKTFYEFDCEIDRARSYTMLLYPGVMAKGSTIGAHHDELKEWFDYSETSFFKRISTAVCNR</sequence>
<dbReference type="EMBL" id="FOIA01000022">
    <property type="protein sequence ID" value="SET35731.1"/>
    <property type="molecule type" value="Genomic_DNA"/>
</dbReference>
<accession>A0A1I0DTF9</accession>
<organism evidence="3 4">
    <name type="scientific">Nitrosomonas marina</name>
    <dbReference type="NCBI Taxonomy" id="917"/>
    <lineage>
        <taxon>Bacteria</taxon>
        <taxon>Pseudomonadati</taxon>
        <taxon>Pseudomonadota</taxon>
        <taxon>Betaproteobacteria</taxon>
        <taxon>Nitrosomonadales</taxon>
        <taxon>Nitrosomonadaceae</taxon>
        <taxon>Nitrosomonas</taxon>
    </lineage>
</organism>
<proteinExistence type="predicted"/>
<dbReference type="Pfam" id="PF16747">
    <property type="entry name" value="Adhesin_E"/>
    <property type="match status" value="1"/>
</dbReference>
<protein>
    <recommendedName>
        <fullName evidence="2">Surface-adhesin protein E-like domain-containing protein</fullName>
    </recommendedName>
</protein>
<dbReference type="AlphaFoldDB" id="A0A1I0DTF9"/>
<reference evidence="4" key="1">
    <citation type="submission" date="2016-10" db="EMBL/GenBank/DDBJ databases">
        <authorList>
            <person name="Varghese N."/>
            <person name="Submissions S."/>
        </authorList>
    </citation>
    <scope>NUCLEOTIDE SEQUENCE [LARGE SCALE GENOMIC DNA]</scope>
    <source>
        <strain evidence="4">Nm71</strain>
    </source>
</reference>
<dbReference type="InterPro" id="IPR031939">
    <property type="entry name" value="Adhesin_E-like"/>
</dbReference>